<evidence type="ECO:0000259" key="8">
    <source>
        <dbReference type="PROSITE" id="PS51387"/>
    </source>
</evidence>
<dbReference type="InterPro" id="IPR016169">
    <property type="entry name" value="FAD-bd_PCMH_sub2"/>
</dbReference>
<keyword evidence="5" id="KW-0560">Oxidoreductase</keyword>
<dbReference type="SUPFAM" id="SSF55103">
    <property type="entry name" value="FAD-linked oxidases, C-terminal domain"/>
    <property type="match status" value="1"/>
</dbReference>
<dbReference type="Pfam" id="PF02913">
    <property type="entry name" value="FAD-oxidase_C"/>
    <property type="match status" value="1"/>
</dbReference>
<dbReference type="Proteomes" id="UP001415857">
    <property type="component" value="Unassembled WGS sequence"/>
</dbReference>
<keyword evidence="3" id="KW-0285">Flavoprotein</keyword>
<dbReference type="FunFam" id="3.30.43.10:FF:000002">
    <property type="entry name" value="D-2-hydroxyglutarate dehydrogenase, mitochondrial"/>
    <property type="match status" value="1"/>
</dbReference>
<organism evidence="9 10">
    <name type="scientific">Liquidambar formosana</name>
    <name type="common">Formosan gum</name>
    <dbReference type="NCBI Taxonomy" id="63359"/>
    <lineage>
        <taxon>Eukaryota</taxon>
        <taxon>Viridiplantae</taxon>
        <taxon>Streptophyta</taxon>
        <taxon>Embryophyta</taxon>
        <taxon>Tracheophyta</taxon>
        <taxon>Spermatophyta</taxon>
        <taxon>Magnoliopsida</taxon>
        <taxon>eudicotyledons</taxon>
        <taxon>Gunneridae</taxon>
        <taxon>Pentapetalae</taxon>
        <taxon>Saxifragales</taxon>
        <taxon>Altingiaceae</taxon>
        <taxon>Liquidambar</taxon>
    </lineage>
</organism>
<dbReference type="PANTHER" id="PTHR43716">
    <property type="entry name" value="D-2-HYDROXYGLUTARATE DEHYDROGENASE, MITOCHONDRIAL"/>
    <property type="match status" value="1"/>
</dbReference>
<dbReference type="AlphaFoldDB" id="A0AAP0R4H6"/>
<dbReference type="InterPro" id="IPR036318">
    <property type="entry name" value="FAD-bd_PCMH-like_sf"/>
</dbReference>
<dbReference type="PANTHER" id="PTHR43716:SF1">
    <property type="entry name" value="D-2-HYDROXYGLUTARATE DEHYDROGENASE, MITOCHONDRIAL"/>
    <property type="match status" value="1"/>
</dbReference>
<evidence type="ECO:0000256" key="3">
    <source>
        <dbReference type="ARBA" id="ARBA00022630"/>
    </source>
</evidence>
<dbReference type="GO" id="GO:0051990">
    <property type="term" value="F:(R)-2-hydroxyglutarate dehydrogenase activity"/>
    <property type="evidence" value="ECO:0007669"/>
    <property type="project" value="UniProtKB-EC"/>
</dbReference>
<dbReference type="GO" id="GO:0071949">
    <property type="term" value="F:FAD binding"/>
    <property type="evidence" value="ECO:0007669"/>
    <property type="project" value="InterPro"/>
</dbReference>
<comment type="cofactor">
    <cofactor evidence="1">
        <name>FAD</name>
        <dbReference type="ChEBI" id="CHEBI:57692"/>
    </cofactor>
</comment>
<keyword evidence="4" id="KW-0274">FAD</keyword>
<comment type="caution">
    <text evidence="9">The sequence shown here is derived from an EMBL/GenBank/DDBJ whole genome shotgun (WGS) entry which is preliminary data.</text>
</comment>
<evidence type="ECO:0000256" key="1">
    <source>
        <dbReference type="ARBA" id="ARBA00001974"/>
    </source>
</evidence>
<evidence type="ECO:0000256" key="6">
    <source>
        <dbReference type="ARBA" id="ARBA00039003"/>
    </source>
</evidence>
<dbReference type="FunFam" id="3.30.70.2190:FF:000001">
    <property type="entry name" value="D-2-hydroxyglutarate dehydrogenase mitochondrial"/>
    <property type="match status" value="1"/>
</dbReference>
<dbReference type="Gene3D" id="3.30.465.10">
    <property type="match status" value="1"/>
</dbReference>
<dbReference type="InterPro" id="IPR016171">
    <property type="entry name" value="Vanillyl_alc_oxidase_C-sub2"/>
</dbReference>
<gene>
    <name evidence="9" type="ORF">L1049_003475</name>
</gene>
<evidence type="ECO:0000256" key="4">
    <source>
        <dbReference type="ARBA" id="ARBA00022827"/>
    </source>
</evidence>
<reference evidence="9 10" key="1">
    <citation type="journal article" date="2024" name="Plant J.">
        <title>Genome sequences and population genomics reveal climatic adaptation and genomic divergence between two closely related sweetgum species.</title>
        <authorList>
            <person name="Xu W.Q."/>
            <person name="Ren C.Q."/>
            <person name="Zhang X.Y."/>
            <person name="Comes H.P."/>
            <person name="Liu X.H."/>
            <person name="Li Y.G."/>
            <person name="Kettle C.J."/>
            <person name="Jalonen R."/>
            <person name="Gaisberger H."/>
            <person name="Ma Y.Z."/>
            <person name="Qiu Y.X."/>
        </authorList>
    </citation>
    <scope>NUCLEOTIDE SEQUENCE [LARGE SCALE GENOMIC DNA]</scope>
    <source>
        <strain evidence="9">Hangzhou</strain>
    </source>
</reference>
<dbReference type="FunFam" id="3.30.465.10:FF:000001">
    <property type="entry name" value="D-2-hydroxyglutarate dehydrogenase, mitochondrial"/>
    <property type="match status" value="1"/>
</dbReference>
<accession>A0AAP0R4H6</accession>
<dbReference type="Gene3D" id="3.30.70.2740">
    <property type="match status" value="1"/>
</dbReference>
<dbReference type="SUPFAM" id="SSF56176">
    <property type="entry name" value="FAD-binding/transporter-associated domain-like"/>
    <property type="match status" value="1"/>
</dbReference>
<dbReference type="Pfam" id="PF01565">
    <property type="entry name" value="FAD_binding_4"/>
    <property type="match status" value="1"/>
</dbReference>
<dbReference type="EC" id="1.1.99.39" evidence="6"/>
<dbReference type="PROSITE" id="PS51387">
    <property type="entry name" value="FAD_PCMH"/>
    <property type="match status" value="1"/>
</dbReference>
<evidence type="ECO:0000313" key="9">
    <source>
        <dbReference type="EMBL" id="KAK9265951.1"/>
    </source>
</evidence>
<dbReference type="GO" id="GO:0005739">
    <property type="term" value="C:mitochondrion"/>
    <property type="evidence" value="ECO:0007669"/>
    <property type="project" value="TreeGrafter"/>
</dbReference>
<dbReference type="InterPro" id="IPR051264">
    <property type="entry name" value="FAD-oxidored/transferase_4"/>
</dbReference>
<feature type="domain" description="FAD-binding PCMH-type" evidence="8">
    <location>
        <begin position="144"/>
        <end position="323"/>
    </location>
</feature>
<name>A0AAP0R4H6_LIQFO</name>
<protein>
    <recommendedName>
        <fullName evidence="6">D-2-hydroxyglutarate dehydrogenase</fullName>
        <ecNumber evidence="6">1.1.99.39</ecNumber>
    </recommendedName>
</protein>
<comment type="catalytic activity">
    <reaction evidence="7">
        <text>(R)-2-hydroxyglutarate + A = 2-oxoglutarate + AH2</text>
        <dbReference type="Rhea" id="RHEA:38295"/>
        <dbReference type="ChEBI" id="CHEBI:13193"/>
        <dbReference type="ChEBI" id="CHEBI:15801"/>
        <dbReference type="ChEBI" id="CHEBI:16810"/>
        <dbReference type="ChEBI" id="CHEBI:17499"/>
        <dbReference type="EC" id="1.1.99.39"/>
    </reaction>
</comment>
<comment type="similarity">
    <text evidence="2">Belongs to the FAD-binding oxidoreductase/transferase type 4 family.</text>
</comment>
<dbReference type="FunFam" id="3.30.70.2740:FF:000002">
    <property type="entry name" value="D-2-hydroxyglutarate dehydrogenase mitochondrial"/>
    <property type="match status" value="1"/>
</dbReference>
<proteinExistence type="inferred from homology"/>
<dbReference type="Gene3D" id="1.10.45.10">
    <property type="entry name" value="Vanillyl-alcohol Oxidase, Chain A, domain 4"/>
    <property type="match status" value="1"/>
</dbReference>
<dbReference type="InterPro" id="IPR016166">
    <property type="entry name" value="FAD-bd_PCMH"/>
</dbReference>
<dbReference type="InterPro" id="IPR016167">
    <property type="entry name" value="FAD-bd_PCMH_sub1"/>
</dbReference>
<dbReference type="InterPro" id="IPR006094">
    <property type="entry name" value="Oxid_FAD_bind_N"/>
</dbReference>
<dbReference type="InterPro" id="IPR016164">
    <property type="entry name" value="FAD-linked_Oxase-like_C"/>
</dbReference>
<dbReference type="Gene3D" id="3.30.70.2190">
    <property type="match status" value="1"/>
</dbReference>
<evidence type="ECO:0000256" key="7">
    <source>
        <dbReference type="ARBA" id="ARBA00051778"/>
    </source>
</evidence>
<sequence length="575" mass="63963">MEKWRNTHRLLRQSTKSLFDRRSHPNFQNSIHLSDSRFTHNFGRTCKPFRPYLEHQKWNPKTCFHPLRDHLEYPKTSMGACIGKSGKIQCRFFGSVATKTQRHPSFSSLNADDISYFKEILGEKNVIQDEERLSTANTDWMRKYKGSSKLLLQPRRADEVSQILKYCDSRCLAVVPQGGNTGLVGGSVPVFDEVIINTGSMNNIISFDKVNGILVCEAGCILENLASFLDNQGFIMPLDLGAKGSCQIGGNVSTNAGGLRFVRYGSLHGNVLGLEAVLANGTVLDMLGTLRKDNTGYDLKHLFIGSEGSLGIVTKVSILTPPKLSSVNIAFLACKDYLSCQNLLMEAKRKLGEVLSAFEFLDKESVDMVLNHLEGVRNPLPPSMHNFYVLIETTGSDESYDKEKLEAFLLRSMEGGLISDGVLAQDINQASAFWRIREGVAEALMKAGAVYKYDLSLPVEKMYNLVEEIRTRLGQSAEVVGYGHLGDGNLHLNISTPQYDDNILAQIEPFVYEWTSKHRGSISAEHGLGLMKANKIHYSKSAETVQVMASIKKLLDPNGILNPYKVLPHSLLSYN</sequence>
<dbReference type="InterPro" id="IPR004113">
    <property type="entry name" value="FAD-bd_oxidored_4_C"/>
</dbReference>
<evidence type="ECO:0000256" key="2">
    <source>
        <dbReference type="ARBA" id="ARBA00008000"/>
    </source>
</evidence>
<evidence type="ECO:0000256" key="5">
    <source>
        <dbReference type="ARBA" id="ARBA00023002"/>
    </source>
</evidence>
<evidence type="ECO:0000313" key="10">
    <source>
        <dbReference type="Proteomes" id="UP001415857"/>
    </source>
</evidence>
<dbReference type="Gene3D" id="3.30.43.10">
    <property type="entry name" value="Uridine Diphospho-n-acetylenolpyruvylglucosamine Reductase, domain 2"/>
    <property type="match status" value="1"/>
</dbReference>
<keyword evidence="10" id="KW-1185">Reference proteome</keyword>
<dbReference type="FunFam" id="1.10.45.10:FF:000001">
    <property type="entry name" value="D-lactate dehydrogenase mitochondrial"/>
    <property type="match status" value="1"/>
</dbReference>
<dbReference type="EMBL" id="JBBPBK010000272">
    <property type="protein sequence ID" value="KAK9265951.1"/>
    <property type="molecule type" value="Genomic_DNA"/>
</dbReference>